<proteinExistence type="inferred from homology"/>
<comment type="similarity">
    <text evidence="2">Belongs to the MIP/aquaporin (TC 1.A.8) family.</text>
</comment>
<keyword evidence="3" id="KW-0813">Transport</keyword>
<dbReference type="PRINTS" id="PR00783">
    <property type="entry name" value="MINTRINSICP"/>
</dbReference>
<reference evidence="8" key="1">
    <citation type="submission" date="2016-10" db="EMBL/GenBank/DDBJ databases">
        <authorList>
            <person name="de Groot N.N."/>
        </authorList>
    </citation>
    <scope>NUCLEOTIDE SEQUENCE</scope>
</reference>
<dbReference type="Gene3D" id="1.20.1080.10">
    <property type="entry name" value="Glycerol uptake facilitator protein"/>
    <property type="match status" value="1"/>
</dbReference>
<evidence type="ECO:0000256" key="5">
    <source>
        <dbReference type="ARBA" id="ARBA00022989"/>
    </source>
</evidence>
<evidence type="ECO:0000256" key="6">
    <source>
        <dbReference type="ARBA" id="ARBA00023136"/>
    </source>
</evidence>
<feature type="transmembrane region" description="Helical" evidence="7">
    <location>
        <begin position="165"/>
        <end position="184"/>
    </location>
</feature>
<dbReference type="PANTHER" id="PTHR43829:SF9">
    <property type="entry name" value="AQUAPORIN-9"/>
    <property type="match status" value="1"/>
</dbReference>
<keyword evidence="4 7" id="KW-0812">Transmembrane</keyword>
<dbReference type="GO" id="GO:0015254">
    <property type="term" value="F:glycerol channel activity"/>
    <property type="evidence" value="ECO:0007669"/>
    <property type="project" value="TreeGrafter"/>
</dbReference>
<feature type="transmembrane region" description="Helical" evidence="7">
    <location>
        <begin position="12"/>
        <end position="34"/>
    </location>
</feature>
<evidence type="ECO:0000256" key="2">
    <source>
        <dbReference type="ARBA" id="ARBA00006175"/>
    </source>
</evidence>
<dbReference type="AlphaFoldDB" id="A0A1W1EEE7"/>
<dbReference type="PROSITE" id="PS00221">
    <property type="entry name" value="MIP"/>
    <property type="match status" value="1"/>
</dbReference>
<keyword evidence="5 7" id="KW-1133">Transmembrane helix</keyword>
<organism evidence="8">
    <name type="scientific">hydrothermal vent metagenome</name>
    <dbReference type="NCBI Taxonomy" id="652676"/>
    <lineage>
        <taxon>unclassified sequences</taxon>
        <taxon>metagenomes</taxon>
        <taxon>ecological metagenomes</taxon>
    </lineage>
</organism>
<dbReference type="Pfam" id="PF00230">
    <property type="entry name" value="MIP"/>
    <property type="match status" value="1"/>
</dbReference>
<feature type="transmembrane region" description="Helical" evidence="7">
    <location>
        <begin position="218"/>
        <end position="239"/>
    </location>
</feature>
<dbReference type="GO" id="GO:0005886">
    <property type="term" value="C:plasma membrane"/>
    <property type="evidence" value="ECO:0007669"/>
    <property type="project" value="TreeGrafter"/>
</dbReference>
<sequence length="246" mass="25862">MKTKTLLDEFISEVIGTFVLIAFGTGVVASVVLMGRGNSVSVDIAWGMAVAFGAMTAKKSGGHLNPAVTVGLWLGGANFPAKKVLPFIVAQMIGAFLGAALTFAMYYPEWMVLDPELLKAGVFTTFPSAHLTTSYAIFDQTVETAILLFGIIIVGNNIKESNGGFLGPVLVGVLVMTIGMVFAPLHGYAINPARDLAPRIFIYIMGFADSGFSNPAAWLAPIVGPLVGGVIGVVSGLYITKQNKED</sequence>
<evidence type="ECO:0000256" key="4">
    <source>
        <dbReference type="ARBA" id="ARBA00022692"/>
    </source>
</evidence>
<evidence type="ECO:0000256" key="7">
    <source>
        <dbReference type="SAM" id="Phobius"/>
    </source>
</evidence>
<dbReference type="InterPro" id="IPR022357">
    <property type="entry name" value="MIP_CS"/>
</dbReference>
<dbReference type="InterPro" id="IPR023271">
    <property type="entry name" value="Aquaporin-like"/>
</dbReference>
<evidence type="ECO:0000256" key="1">
    <source>
        <dbReference type="ARBA" id="ARBA00004141"/>
    </source>
</evidence>
<accession>A0A1W1EEE7</accession>
<dbReference type="InterPro" id="IPR000425">
    <property type="entry name" value="MIP"/>
</dbReference>
<comment type="subcellular location">
    <subcellularLocation>
        <location evidence="1">Membrane</location>
        <topology evidence="1">Multi-pass membrane protein</topology>
    </subcellularLocation>
</comment>
<feature type="transmembrane region" description="Helical" evidence="7">
    <location>
        <begin position="84"/>
        <end position="107"/>
    </location>
</feature>
<dbReference type="PANTHER" id="PTHR43829">
    <property type="entry name" value="AQUAPORIN OR AQUAGLYCEROPORIN RELATED"/>
    <property type="match status" value="1"/>
</dbReference>
<dbReference type="InterPro" id="IPR050363">
    <property type="entry name" value="MIP/Aquaporin"/>
</dbReference>
<protein>
    <submittedName>
        <fullName evidence="8">Glycerol uptake facilitator protein</fullName>
    </submittedName>
</protein>
<name>A0A1W1EEE7_9ZZZZ</name>
<evidence type="ECO:0000256" key="3">
    <source>
        <dbReference type="ARBA" id="ARBA00022448"/>
    </source>
</evidence>
<gene>
    <name evidence="8" type="ORF">MNB_SV-5-48</name>
</gene>
<dbReference type="SUPFAM" id="SSF81338">
    <property type="entry name" value="Aquaporin-like"/>
    <property type="match status" value="1"/>
</dbReference>
<keyword evidence="6 7" id="KW-0472">Membrane</keyword>
<evidence type="ECO:0000313" key="8">
    <source>
        <dbReference type="EMBL" id="SFZ98390.1"/>
    </source>
</evidence>
<dbReference type="EMBL" id="FPKX01000047">
    <property type="protein sequence ID" value="SFZ98390.1"/>
    <property type="molecule type" value="Genomic_DNA"/>
</dbReference>